<dbReference type="Pfam" id="PF00484">
    <property type="entry name" value="Pro_CA"/>
    <property type="match status" value="1"/>
</dbReference>
<evidence type="ECO:0000256" key="8">
    <source>
        <dbReference type="RuleBase" id="RU003956"/>
    </source>
</evidence>
<dbReference type="SMART" id="SM00947">
    <property type="entry name" value="Pro_CA"/>
    <property type="match status" value="1"/>
</dbReference>
<comment type="catalytic activity">
    <reaction evidence="6 8">
        <text>hydrogencarbonate + H(+) = CO2 + H2O</text>
        <dbReference type="Rhea" id="RHEA:10748"/>
        <dbReference type="ChEBI" id="CHEBI:15377"/>
        <dbReference type="ChEBI" id="CHEBI:15378"/>
        <dbReference type="ChEBI" id="CHEBI:16526"/>
        <dbReference type="ChEBI" id="CHEBI:17544"/>
        <dbReference type="EC" id="4.2.1.1"/>
    </reaction>
</comment>
<sequence>MPNSHLQEPLTPTKYSRPLLESLLQRNEQWSQDIYSVDPEFFPTSALGQRPKVLWIGCSDSRVPETTLVAARPGDIFVHRNIANQFHLDDDSANAALCFAVEEAGVQHILVVGHTICGGCKAAWNSAKEDADNKSTALSRFISPLIKLRHELTDRKPSPTFQTLVEENVSEAVRKISMTETVQNNWAKSDGTGEGVQVHGLIYHLETGRLHNLHVSRLPPSPAGTPTEEEVAEIGAVDPTRASVKRQTSFSKLDPDQQLSELLKELRIPEKRED</sequence>
<dbReference type="EC" id="4.2.1.1" evidence="2 8"/>
<dbReference type="InterPro" id="IPR001765">
    <property type="entry name" value="Carbonic_anhydrase"/>
</dbReference>
<evidence type="ECO:0000256" key="3">
    <source>
        <dbReference type="ARBA" id="ARBA00022723"/>
    </source>
</evidence>
<evidence type="ECO:0000256" key="9">
    <source>
        <dbReference type="SAM" id="MobiDB-lite"/>
    </source>
</evidence>
<dbReference type="InterPro" id="IPR036874">
    <property type="entry name" value="Carbonic_anhydrase_sf"/>
</dbReference>
<evidence type="ECO:0000313" key="10">
    <source>
        <dbReference type="EMBL" id="CED84729.1"/>
    </source>
</evidence>
<evidence type="ECO:0000256" key="4">
    <source>
        <dbReference type="ARBA" id="ARBA00022833"/>
    </source>
</evidence>
<dbReference type="GO" id="GO:0034599">
    <property type="term" value="P:cellular response to oxidative stress"/>
    <property type="evidence" value="ECO:0007669"/>
    <property type="project" value="TreeGrafter"/>
</dbReference>
<name>A0A0F7SVE0_PHARH</name>
<dbReference type="GO" id="GO:0008270">
    <property type="term" value="F:zinc ion binding"/>
    <property type="evidence" value="ECO:0007669"/>
    <property type="project" value="UniProtKB-UniRule"/>
</dbReference>
<feature type="region of interest" description="Disordered" evidence="9">
    <location>
        <begin position="218"/>
        <end position="256"/>
    </location>
</feature>
<evidence type="ECO:0000256" key="6">
    <source>
        <dbReference type="ARBA" id="ARBA00048348"/>
    </source>
</evidence>
<dbReference type="PANTHER" id="PTHR11002">
    <property type="entry name" value="CARBONIC ANHYDRASE"/>
    <property type="match status" value="1"/>
</dbReference>
<dbReference type="SUPFAM" id="SSF53056">
    <property type="entry name" value="beta-carbonic anhydrase, cab"/>
    <property type="match status" value="1"/>
</dbReference>
<feature type="binding site" evidence="7">
    <location>
        <position position="58"/>
    </location>
    <ligand>
        <name>Zn(2+)</name>
        <dbReference type="ChEBI" id="CHEBI:29105"/>
    </ligand>
</feature>
<dbReference type="GO" id="GO:0004089">
    <property type="term" value="F:carbonate dehydratase activity"/>
    <property type="evidence" value="ECO:0007669"/>
    <property type="project" value="UniProtKB-UniRule"/>
</dbReference>
<feature type="binding site" evidence="7">
    <location>
        <position position="117"/>
    </location>
    <ligand>
        <name>Zn(2+)</name>
        <dbReference type="ChEBI" id="CHEBI:29105"/>
    </ligand>
</feature>
<keyword evidence="5 8" id="KW-0456">Lyase</keyword>
<organism evidence="10">
    <name type="scientific">Phaffia rhodozyma</name>
    <name type="common">Yeast</name>
    <name type="synonym">Xanthophyllomyces dendrorhous</name>
    <dbReference type="NCBI Taxonomy" id="264483"/>
    <lineage>
        <taxon>Eukaryota</taxon>
        <taxon>Fungi</taxon>
        <taxon>Dikarya</taxon>
        <taxon>Basidiomycota</taxon>
        <taxon>Agaricomycotina</taxon>
        <taxon>Tremellomycetes</taxon>
        <taxon>Cystofilobasidiales</taxon>
        <taxon>Mrakiaceae</taxon>
        <taxon>Phaffia</taxon>
    </lineage>
</organism>
<dbReference type="CDD" id="cd00883">
    <property type="entry name" value="beta_CA_cladeA"/>
    <property type="match status" value="1"/>
</dbReference>
<reference evidence="10" key="1">
    <citation type="submission" date="2014-08" db="EMBL/GenBank/DDBJ databases">
        <authorList>
            <person name="Sharma Rahul"/>
            <person name="Thines Marco"/>
        </authorList>
    </citation>
    <scope>NUCLEOTIDE SEQUENCE</scope>
</reference>
<dbReference type="AlphaFoldDB" id="A0A0F7SVE0"/>
<comment type="function">
    <text evidence="8">Reversible hydration of carbon dioxide.</text>
</comment>
<evidence type="ECO:0000256" key="2">
    <source>
        <dbReference type="ARBA" id="ARBA00012925"/>
    </source>
</evidence>
<feature type="binding site" evidence="7">
    <location>
        <position position="60"/>
    </location>
    <ligand>
        <name>Zn(2+)</name>
        <dbReference type="ChEBI" id="CHEBI:29105"/>
    </ligand>
</feature>
<protein>
    <recommendedName>
        <fullName evidence="2 8">Carbonic anhydrase</fullName>
        <ecNumber evidence="2 8">4.2.1.1</ecNumber>
    </recommendedName>
    <alternativeName>
        <fullName evidence="8">Carbonate dehydratase</fullName>
    </alternativeName>
</protein>
<dbReference type="EMBL" id="LN483166">
    <property type="protein sequence ID" value="CED84729.1"/>
    <property type="molecule type" value="Genomic_DNA"/>
</dbReference>
<keyword evidence="3 7" id="KW-0479">Metal-binding</keyword>
<dbReference type="Gene3D" id="3.40.1050.10">
    <property type="entry name" value="Carbonic anhydrase"/>
    <property type="match status" value="1"/>
</dbReference>
<accession>A0A0F7SVE0</accession>
<comment type="similarity">
    <text evidence="1 8">Belongs to the beta-class carbonic anhydrase family.</text>
</comment>
<evidence type="ECO:0000256" key="1">
    <source>
        <dbReference type="ARBA" id="ARBA00006217"/>
    </source>
</evidence>
<keyword evidence="4 7" id="KW-0862">Zinc</keyword>
<dbReference type="PANTHER" id="PTHR11002:SF76">
    <property type="entry name" value="CARBONIC ANHYDRASE"/>
    <property type="match status" value="1"/>
</dbReference>
<evidence type="ECO:0000256" key="7">
    <source>
        <dbReference type="PIRSR" id="PIRSR601765-1"/>
    </source>
</evidence>
<proteinExistence type="inferred from homology"/>
<feature type="binding site" evidence="7">
    <location>
        <position position="114"/>
    </location>
    <ligand>
        <name>Zn(2+)</name>
        <dbReference type="ChEBI" id="CHEBI:29105"/>
    </ligand>
</feature>
<comment type="cofactor">
    <cofactor evidence="7">
        <name>Zn(2+)</name>
        <dbReference type="ChEBI" id="CHEBI:29105"/>
    </cofactor>
    <text evidence="7">Binds 1 zinc ion per subunit.</text>
</comment>
<evidence type="ECO:0000256" key="5">
    <source>
        <dbReference type="ARBA" id="ARBA00023239"/>
    </source>
</evidence>
<dbReference type="GO" id="GO:0071244">
    <property type="term" value="P:cellular response to carbon dioxide"/>
    <property type="evidence" value="ECO:0007669"/>
    <property type="project" value="TreeGrafter"/>
</dbReference>